<proteinExistence type="predicted"/>
<evidence type="ECO:0000256" key="5">
    <source>
        <dbReference type="SAM" id="Phobius"/>
    </source>
</evidence>
<dbReference type="GO" id="GO:0005886">
    <property type="term" value="C:plasma membrane"/>
    <property type="evidence" value="ECO:0007669"/>
    <property type="project" value="InterPro"/>
</dbReference>
<evidence type="ECO:0000256" key="2">
    <source>
        <dbReference type="ARBA" id="ARBA00022692"/>
    </source>
</evidence>
<evidence type="ECO:0000256" key="1">
    <source>
        <dbReference type="ARBA" id="ARBA00004167"/>
    </source>
</evidence>
<dbReference type="InterPro" id="IPR007452">
    <property type="entry name" value="TamB_C"/>
</dbReference>
<evidence type="ECO:0000256" key="4">
    <source>
        <dbReference type="ARBA" id="ARBA00023136"/>
    </source>
</evidence>
<feature type="domain" description="Translocation and assembly module TamB C-terminal" evidence="6">
    <location>
        <begin position="955"/>
        <end position="1285"/>
    </location>
</feature>
<reference evidence="7 8" key="1">
    <citation type="journal article" date="2015" name="Genome Announc.">
        <title>Complete Genome Sequencing of Stenotrophomonas acidaminiphila ZAC14D2_NAIMI4_2, a Multidrug-Resistant Strain Isolated from Sediments of a Polluted River in Mexico, Uncovers New Antibiotic Resistance Genes and a Novel Class-II Lasso Peptide Biosynthesis Gene Cluster.</title>
        <authorList>
            <person name="Vinuesa P."/>
            <person name="Ochoa-Sanchez L.E."/>
        </authorList>
    </citation>
    <scope>NUCLEOTIDE SEQUENCE [LARGE SCALE GENOMIC DNA]</scope>
    <source>
        <strain evidence="7 8">ZAC14D2_NAIMI4_2</strain>
    </source>
</reference>
<dbReference type="Pfam" id="PF04357">
    <property type="entry name" value="TamB"/>
    <property type="match status" value="1"/>
</dbReference>
<evidence type="ECO:0000313" key="8">
    <source>
        <dbReference type="Proteomes" id="UP000061010"/>
    </source>
</evidence>
<dbReference type="EMBL" id="CP012900">
    <property type="protein sequence ID" value="ALJ29997.1"/>
    <property type="molecule type" value="Genomic_DNA"/>
</dbReference>
<evidence type="ECO:0000259" key="6">
    <source>
        <dbReference type="Pfam" id="PF04357"/>
    </source>
</evidence>
<keyword evidence="2 5" id="KW-0812">Transmembrane</keyword>
<feature type="transmembrane region" description="Helical" evidence="5">
    <location>
        <begin position="31"/>
        <end position="54"/>
    </location>
</feature>
<dbReference type="PATRIC" id="fig|128780.6.peg.3712"/>
<gene>
    <name evidence="7" type="ORF">AOT14_36650</name>
</gene>
<comment type="subcellular location">
    <subcellularLocation>
        <location evidence="1">Membrane</location>
        <topology evidence="1">Single-pass membrane protein</topology>
    </subcellularLocation>
</comment>
<accession>A0A0S1B4P4</accession>
<protein>
    <submittedName>
        <fullName evidence="7">Pathogenicity protein</fullName>
    </submittedName>
</protein>
<sequence length="1286" mass="137295">MSRRPDDITPEEREARIAELRARRRARMRTLAIRSGISVGVLVVLASLALYWLLQTVAGRDVLLAQVVARLPADSSLTWSRVEGPLAGPLVLHDLDFRYQDIHFSAAQAYLDPDIRPLLGRKLRLDLLRISNAQLELGPPEDKPFELPRWPDFLPAITLPLALQADTIEIDGLRIVQQDAPPIDITRIRGGLEAADGEFRAIGLQVDGNLGDFRIDGHYLPRQDYRTDLTVRALMPARPGLPRARLGLVARGDLAHMEVALAGYAPRPLHASLVLDGRSDPVWSVAARSEELDLGQLVPAQYLAQAPAPLALDFNARGRGGSARLQGRVRQGEQELVLAPSNIVIDNQVLTVSPLVAEAFGGELRLQGSADFSDTQNPGFRFAVVANQLTWTPAPDPSAPGITPVPLHLKEARLGVAGTLKNWAAIGKAEVAREAQDARLDFDLRGSDQQARIEKLAASTPGGSLDLTGSAAWQPALSWDVDARLASFDPGYFVPGWEGKLSGTLASRGKQLPSPAGTADMRFEATLDVPQLKGRLRGRSVDARARLAMQGTQGEGDVRLVMGDSRIEAKGKVGDRLDVDARLQPLHLSDLLPGASGSLAGTLQLRGTPAQPDVTADLRGDGLRWDDWKAGQASISGHLPWKGDNGALQVQASAVEAGMLLDSVRIDARGSVQNLRLEADTRNELGALALGGSVRQAGQAWRGELAALRVAPVKGAPWQLRQAAPFSVQGGNFTLADTCLGSDTGGALCVGANWPREGLRLRGDALPLALVQPWLPPNAGRRIYLRGEVTIDGQLRPRGKAWEGSFKVASAEGGIRLGDNARGELVRYDHFSINVDMQPGGINGYLGVGFQGDGFVDAKVRTGWEPNAALNGELYLNMSRLYWMELFSPDLVRPKGLVEGHVSLRGTRAQPSLGGEAKLSDFSGEFPALGLALSEGKGSFTAQPDGSARIAAEVRTGGEGALRVDGGLSWFGDAQPLRLHIGGDKVLVSNTSELRVVANPDLDFTLAGTAMELRGSVHVPEAAIDLERLDRGTSVSEDVVVLDPVDPEESRSSPLDMDLAVSLGDKVKMSGFGLKGALTGKMQVRARPGREMTANGGLEVSGRYKAYGQDLTITQGQLLWNHGIVSDPRINIRAQRGIGEVTAGIVVTGRAQQPRVDVWSDPAMSQSEALSYLVLGRSLSMASSDQAQQVNAASAALSAGSGLLAAQVGARLGLDDAGVSQSRALGGAVIGVGKFITPKLYIGYGVSLIGSGSVLTLKYLLRRGFDIEVESSTLENRGSVNWRKEK</sequence>
<keyword evidence="8" id="KW-1185">Reference proteome</keyword>
<dbReference type="Proteomes" id="UP000061010">
    <property type="component" value="Chromosome"/>
</dbReference>
<organism evidence="7 8">
    <name type="scientific">Stenotrophomonas acidaminiphila</name>
    <dbReference type="NCBI Taxonomy" id="128780"/>
    <lineage>
        <taxon>Bacteria</taxon>
        <taxon>Pseudomonadati</taxon>
        <taxon>Pseudomonadota</taxon>
        <taxon>Gammaproteobacteria</taxon>
        <taxon>Lysobacterales</taxon>
        <taxon>Lysobacteraceae</taxon>
        <taxon>Stenotrophomonas</taxon>
    </lineage>
</organism>
<evidence type="ECO:0000313" key="7">
    <source>
        <dbReference type="EMBL" id="ALJ29997.1"/>
    </source>
</evidence>
<keyword evidence="3 5" id="KW-1133">Transmembrane helix</keyword>
<dbReference type="GO" id="GO:0009306">
    <property type="term" value="P:protein secretion"/>
    <property type="evidence" value="ECO:0007669"/>
    <property type="project" value="InterPro"/>
</dbReference>
<keyword evidence="4 5" id="KW-0472">Membrane</keyword>
<dbReference type="PANTHER" id="PTHR36985:SF1">
    <property type="entry name" value="TRANSLOCATION AND ASSEMBLY MODULE SUBUNIT TAMB"/>
    <property type="match status" value="1"/>
</dbReference>
<dbReference type="PANTHER" id="PTHR36985">
    <property type="entry name" value="TRANSLOCATION AND ASSEMBLY MODULE SUBUNIT TAMB"/>
    <property type="match status" value="1"/>
</dbReference>
<dbReference type="GO" id="GO:0097347">
    <property type="term" value="C:TAM protein secretion complex"/>
    <property type="evidence" value="ECO:0007669"/>
    <property type="project" value="TreeGrafter"/>
</dbReference>
<dbReference type="KEGG" id="sacz:AOT14_36650"/>
<name>A0A0S1B4P4_9GAMM</name>
<evidence type="ECO:0000256" key="3">
    <source>
        <dbReference type="ARBA" id="ARBA00022989"/>
    </source>
</evidence>